<dbReference type="Proteomes" id="UP000789572">
    <property type="component" value="Unassembled WGS sequence"/>
</dbReference>
<evidence type="ECO:0000256" key="1">
    <source>
        <dbReference type="SAM" id="MobiDB-lite"/>
    </source>
</evidence>
<protein>
    <submittedName>
        <fullName evidence="2">4198_t:CDS:1</fullName>
    </submittedName>
</protein>
<evidence type="ECO:0000313" key="3">
    <source>
        <dbReference type="Proteomes" id="UP000789572"/>
    </source>
</evidence>
<organism evidence="2 3">
    <name type="scientific">Paraglomus occultum</name>
    <dbReference type="NCBI Taxonomy" id="144539"/>
    <lineage>
        <taxon>Eukaryota</taxon>
        <taxon>Fungi</taxon>
        <taxon>Fungi incertae sedis</taxon>
        <taxon>Mucoromycota</taxon>
        <taxon>Glomeromycotina</taxon>
        <taxon>Glomeromycetes</taxon>
        <taxon>Paraglomerales</taxon>
        <taxon>Paraglomeraceae</taxon>
        <taxon>Paraglomus</taxon>
    </lineage>
</organism>
<feature type="compositionally biased region" description="Basic and acidic residues" evidence="1">
    <location>
        <begin position="244"/>
        <end position="253"/>
    </location>
</feature>
<dbReference type="EMBL" id="CAJVPJ010000585">
    <property type="protein sequence ID" value="CAG8540061.1"/>
    <property type="molecule type" value="Genomic_DNA"/>
</dbReference>
<accession>A0A9N9AP96</accession>
<keyword evidence="3" id="KW-1185">Reference proteome</keyword>
<reference evidence="2" key="1">
    <citation type="submission" date="2021-06" db="EMBL/GenBank/DDBJ databases">
        <authorList>
            <person name="Kallberg Y."/>
            <person name="Tangrot J."/>
            <person name="Rosling A."/>
        </authorList>
    </citation>
    <scope>NUCLEOTIDE SEQUENCE</scope>
    <source>
        <strain evidence="2">IA702</strain>
    </source>
</reference>
<comment type="caution">
    <text evidence="2">The sequence shown here is derived from an EMBL/GenBank/DDBJ whole genome shotgun (WGS) entry which is preliminary data.</text>
</comment>
<name>A0A9N9AP96_9GLOM</name>
<dbReference type="AlphaFoldDB" id="A0A9N9AP96"/>
<proteinExistence type="predicted"/>
<gene>
    <name evidence="2" type="ORF">POCULU_LOCUS4490</name>
</gene>
<evidence type="ECO:0000313" key="2">
    <source>
        <dbReference type="EMBL" id="CAG8540061.1"/>
    </source>
</evidence>
<feature type="region of interest" description="Disordered" evidence="1">
    <location>
        <begin position="222"/>
        <end position="253"/>
    </location>
</feature>
<sequence>MSASHGRMVDKRQALILCERMFRRDLQKNATRQSPPAVNFSILSETIPRVLSAKRCELDLNFPESNTLGVFSVRSILDTLRTSHSQILDVFMTALNQSQDLGEKTGLEKMETDEEVIQWNWNSMDRKQRNFLAIVSVLVLIDNRKFASSAFSSMPIRGNKGIRYSNTTQKIEFHQENQYTNIKLQKIFSLVEKKVAERNCEDYNEENKRKTEDSLAITSTRVTPNIKRYLPGPSGTSNNTSDTEEVKRKSGSW</sequence>